<accession>A0ABW9P123</accession>
<dbReference type="EMBL" id="VDEQ01000305">
    <property type="protein sequence ID" value="MQS39019.1"/>
    <property type="molecule type" value="Genomic_DNA"/>
</dbReference>
<organism evidence="1 2">
    <name type="scientific">Streptomyces katsurahamanus</name>
    <dbReference type="NCBI Taxonomy" id="2577098"/>
    <lineage>
        <taxon>Bacteria</taxon>
        <taxon>Bacillati</taxon>
        <taxon>Actinomycetota</taxon>
        <taxon>Actinomycetes</taxon>
        <taxon>Kitasatosporales</taxon>
        <taxon>Streptomycetaceae</taxon>
        <taxon>Streptomyces</taxon>
    </lineage>
</organism>
<evidence type="ECO:0000313" key="1">
    <source>
        <dbReference type="EMBL" id="MQS39019.1"/>
    </source>
</evidence>
<evidence type="ECO:0000313" key="2">
    <source>
        <dbReference type="Proteomes" id="UP000460558"/>
    </source>
</evidence>
<name>A0ABW9P123_9ACTN</name>
<proteinExistence type="predicted"/>
<sequence>MRFSVGTTASVETMGSPLGFSPRFDFSSLQVIVAGYTGPAEREQQLSHTFGSMQWLWSENEHFRFDQSSRELCSATFFVPPESAPAEVCRRAPEGPPSLPSGLRAATSADFDLPQAGVVCCTSEATELRCFRDLGALDGPLDARIGIAPDLDLLVREGAMVGWSLADPARYLTDGFAAPEDGPPAPATRLRLAECLALVTSPLVYEVTDHDHDQESDAWRRLRATERALREQRDDRRRADILHGVVSRLIEDYES</sequence>
<keyword evidence="2" id="KW-1185">Reference proteome</keyword>
<gene>
    <name evidence="1" type="ORF">FFZ77_26610</name>
</gene>
<dbReference type="Proteomes" id="UP000460558">
    <property type="component" value="Unassembled WGS sequence"/>
</dbReference>
<comment type="caution">
    <text evidence="1">The sequence shown here is derived from an EMBL/GenBank/DDBJ whole genome shotgun (WGS) entry which is preliminary data.</text>
</comment>
<reference evidence="1 2" key="1">
    <citation type="submission" date="2019-06" db="EMBL/GenBank/DDBJ databases">
        <title>Comparative genomics and metabolomics analyses of clavulanic acid producing Streptomyces species provides insight into specialized metabolism and evolution of beta-lactam biosynthetic gene clusters.</title>
        <authorList>
            <person name="Moore M.A."/>
            <person name="Cruz-Morales P."/>
            <person name="Barona Gomez F."/>
            <person name="Kapil T."/>
        </authorList>
    </citation>
    <scope>NUCLEOTIDE SEQUENCE [LARGE SCALE GENOMIC DNA]</scope>
    <source>
        <strain evidence="1 2">T-272</strain>
    </source>
</reference>
<protein>
    <submittedName>
        <fullName evidence="1">Uncharacterized protein</fullName>
    </submittedName>
</protein>